<keyword evidence="3 6" id="KW-0812">Transmembrane</keyword>
<evidence type="ECO:0000256" key="5">
    <source>
        <dbReference type="ARBA" id="ARBA00023136"/>
    </source>
</evidence>
<dbReference type="EMBL" id="AP021881">
    <property type="protein sequence ID" value="BBP00375.1"/>
    <property type="molecule type" value="Genomic_DNA"/>
</dbReference>
<reference evidence="9" key="1">
    <citation type="submission" date="2019-11" db="EMBL/GenBank/DDBJ databases">
        <title>Isolation and characterization of a novel species in the genus Sulfuriferula.</title>
        <authorList>
            <person name="Mochizuki J."/>
            <person name="Kojima H."/>
            <person name="Fukui M."/>
        </authorList>
    </citation>
    <scope>NUCLEOTIDE SEQUENCE [LARGE SCALE GENOMIC DNA]</scope>
    <source>
        <strain evidence="9">SGTM</strain>
    </source>
</reference>
<dbReference type="InterPro" id="IPR019476">
    <property type="entry name" value="T4SS_TraD_DNA-bd"/>
</dbReference>
<evidence type="ECO:0000259" key="7">
    <source>
        <dbReference type="Pfam" id="PF10412"/>
    </source>
</evidence>
<name>A0A809RFK7_9PROT</name>
<dbReference type="Gene3D" id="3.40.50.300">
    <property type="entry name" value="P-loop containing nucleotide triphosphate hydrolases"/>
    <property type="match status" value="2"/>
</dbReference>
<accession>A0A809RFK7</accession>
<dbReference type="GO" id="GO:0005886">
    <property type="term" value="C:plasma membrane"/>
    <property type="evidence" value="ECO:0007669"/>
    <property type="project" value="UniProtKB-SubCell"/>
</dbReference>
<keyword evidence="4 6" id="KW-1133">Transmembrane helix</keyword>
<dbReference type="Proteomes" id="UP000463939">
    <property type="component" value="Chromosome"/>
</dbReference>
<comment type="subcellular location">
    <subcellularLocation>
        <location evidence="1">Cell membrane</location>
        <topology evidence="1">Multi-pass membrane protein</topology>
    </subcellularLocation>
</comment>
<evidence type="ECO:0000313" key="9">
    <source>
        <dbReference type="Proteomes" id="UP000463939"/>
    </source>
</evidence>
<feature type="transmembrane region" description="Helical" evidence="6">
    <location>
        <begin position="6"/>
        <end position="25"/>
    </location>
</feature>
<dbReference type="PANTHER" id="PTHR37937:SF1">
    <property type="entry name" value="CONJUGATIVE TRANSFER: DNA TRANSPORT"/>
    <property type="match status" value="1"/>
</dbReference>
<evidence type="ECO:0000256" key="4">
    <source>
        <dbReference type="ARBA" id="ARBA00022989"/>
    </source>
</evidence>
<organism evidence="8 9">
    <name type="scientific">Sulfuriferula nivalis</name>
    <dbReference type="NCBI Taxonomy" id="2675298"/>
    <lineage>
        <taxon>Bacteria</taxon>
        <taxon>Pseudomonadati</taxon>
        <taxon>Pseudomonadota</taxon>
        <taxon>Betaproteobacteria</taxon>
        <taxon>Nitrosomonadales</taxon>
        <taxon>Sulfuricellaceae</taxon>
        <taxon>Sulfuriferula</taxon>
    </lineage>
</organism>
<dbReference type="RefSeq" id="WP_162084317.1">
    <property type="nucleotide sequence ID" value="NZ_AP021881.1"/>
</dbReference>
<keyword evidence="5 6" id="KW-0472">Membrane</keyword>
<evidence type="ECO:0000256" key="1">
    <source>
        <dbReference type="ARBA" id="ARBA00004651"/>
    </source>
</evidence>
<proteinExistence type="predicted"/>
<dbReference type="SUPFAM" id="SSF52540">
    <property type="entry name" value="P-loop containing nucleoside triphosphate hydrolases"/>
    <property type="match status" value="1"/>
</dbReference>
<dbReference type="KEGG" id="sniv:SFSGTM_10830"/>
<keyword evidence="9" id="KW-1185">Reference proteome</keyword>
<dbReference type="AlphaFoldDB" id="A0A809RFK7"/>
<dbReference type="PANTHER" id="PTHR37937">
    <property type="entry name" value="CONJUGATIVE TRANSFER: DNA TRANSPORT"/>
    <property type="match status" value="1"/>
</dbReference>
<dbReference type="CDD" id="cd01127">
    <property type="entry name" value="TrwB_TraG_TraD_VirD4"/>
    <property type="match status" value="1"/>
</dbReference>
<keyword evidence="2" id="KW-1003">Cell membrane</keyword>
<feature type="domain" description="Type IV secretion system coupling protein TraD DNA-binding" evidence="7">
    <location>
        <begin position="119"/>
        <end position="508"/>
    </location>
</feature>
<dbReference type="InterPro" id="IPR027417">
    <property type="entry name" value="P-loop_NTPase"/>
</dbReference>
<feature type="transmembrane region" description="Helical" evidence="6">
    <location>
        <begin position="54"/>
        <end position="73"/>
    </location>
</feature>
<protein>
    <recommendedName>
        <fullName evidence="7">Type IV secretion system coupling protein TraD DNA-binding domain-containing protein</fullName>
    </recommendedName>
</protein>
<evidence type="ECO:0000256" key="6">
    <source>
        <dbReference type="SAM" id="Phobius"/>
    </source>
</evidence>
<evidence type="ECO:0000313" key="8">
    <source>
        <dbReference type="EMBL" id="BBP00375.1"/>
    </source>
</evidence>
<dbReference type="Pfam" id="PF10412">
    <property type="entry name" value="TrwB_AAD_bind"/>
    <property type="match status" value="1"/>
</dbReference>
<evidence type="ECO:0000256" key="3">
    <source>
        <dbReference type="ARBA" id="ARBA00022692"/>
    </source>
</evidence>
<evidence type="ECO:0000256" key="2">
    <source>
        <dbReference type="ARBA" id="ARBA00022475"/>
    </source>
</evidence>
<dbReference type="InterPro" id="IPR051539">
    <property type="entry name" value="T4SS-coupling_protein"/>
</dbReference>
<sequence length="564" mass="62074">MYDSIYAIIFIIAVLSLIAARIYIYSGNDAKFKLLIIPTVASVVLSINPANHDAFLSSLLSYFAGVFVVMSIWEFAAKEHIANWFNAIDDDPNHVRGSSVASHGKVIKQMRKAGVTADLSLAGLPVPNKLEPYHFLFAGATGTGKSVAFIEMMDKIIKRANPEEKVIVVDAGGGFYSRYANNLPTPPVLFNVFDKRSVDWSPFAEMRYPWDADSLATSIIPSMEGEAGQFNGFAQTFLSVILLRLFESGRATNGDLFHYVCVASVEELRVITAGTAAAPLVEEGNERLFGSVKFVASNALKPFSYLSKSAGREAFSFRRYAEGEGNQWAFITFQDDQLAALKPIVSTILDVVSKVVLSQKPSQTRRTWLIIDECASLNKITSLADFLTKARKSGGCAVIGLQNIDQFRQNYGHQGANVLLSCLSSWLILRVGDGDTAEYMSKTLGDQEVWRTSTGKNHATGLEFEDKTSENTSIQRQRTVLASEIQHLTEREGYLMIGGAYDIVKISLDIPVTLPNPAEPIEAIEYTPQAHKQEEEAIPAPATISNAYLPFDLPEDEEDHEPEV</sequence>
<gene>
    <name evidence="8" type="ORF">SFSGTM_10830</name>
</gene>